<comment type="caution">
    <text evidence="1">The sequence shown here is derived from an EMBL/GenBank/DDBJ whole genome shotgun (WGS) entry which is preliminary data.</text>
</comment>
<protein>
    <submittedName>
        <fullName evidence="1">Uncharacterized protein</fullName>
    </submittedName>
</protein>
<gene>
    <name evidence="1" type="ORF">DI551_07395</name>
</gene>
<sequence length="98" mass="10765">MQHDDKDLNRWLSLRAMPPSSGDLAERIIHAAVSQIREKTKLSFWAEVASMITIPHPSVAVATGLVLGLVVGMQTGDGLFAIQDDWSSFLYVNEGGWL</sequence>
<dbReference type="EMBL" id="QFQB01000049">
    <property type="protein sequence ID" value="PZQ45441.1"/>
    <property type="molecule type" value="Genomic_DNA"/>
</dbReference>
<reference evidence="1 2" key="1">
    <citation type="submission" date="2017-08" db="EMBL/GenBank/DDBJ databases">
        <title>Infants hospitalized years apart are colonized by the same room-sourced microbial strains.</title>
        <authorList>
            <person name="Brooks B."/>
            <person name="Olm M.R."/>
            <person name="Firek B.A."/>
            <person name="Baker R."/>
            <person name="Thomas B.C."/>
            <person name="Morowitz M.J."/>
            <person name="Banfield J.F."/>
        </authorList>
    </citation>
    <scope>NUCLEOTIDE SEQUENCE [LARGE SCALE GENOMIC DNA]</scope>
    <source>
        <strain evidence="1">S2_005_002_R2_29</strain>
    </source>
</reference>
<accession>A0A2W5MVW3</accession>
<evidence type="ECO:0000313" key="1">
    <source>
        <dbReference type="EMBL" id="PZQ45441.1"/>
    </source>
</evidence>
<dbReference type="AlphaFoldDB" id="A0A2W5MVW3"/>
<organism evidence="1 2">
    <name type="scientific">Micavibrio aeruginosavorus</name>
    <dbReference type="NCBI Taxonomy" id="349221"/>
    <lineage>
        <taxon>Bacteria</taxon>
        <taxon>Pseudomonadati</taxon>
        <taxon>Bdellovibrionota</taxon>
        <taxon>Bdellovibrionia</taxon>
        <taxon>Bdellovibrionales</taxon>
        <taxon>Pseudobdellovibrionaceae</taxon>
        <taxon>Micavibrio</taxon>
    </lineage>
</organism>
<dbReference type="Proteomes" id="UP000249417">
    <property type="component" value="Unassembled WGS sequence"/>
</dbReference>
<evidence type="ECO:0000313" key="2">
    <source>
        <dbReference type="Proteomes" id="UP000249417"/>
    </source>
</evidence>
<name>A0A2W5MVW3_9BACT</name>
<proteinExistence type="predicted"/>